<proteinExistence type="predicted"/>
<dbReference type="EMBL" id="CP017150">
    <property type="protein sequence ID" value="AOP52445.1"/>
    <property type="molecule type" value="Genomic_DNA"/>
</dbReference>
<dbReference type="AlphaFoldDB" id="A0A1D7W0B2"/>
<name>A0A1D7W0B2_BREAU</name>
<dbReference type="KEGG" id="blin:BLSMQ_0731"/>
<sequence length="40" mass="4200">MASGLQSVDSIPDTASNIENARFAINDHVDEANIDLKVGA</sequence>
<evidence type="ECO:0000313" key="2">
    <source>
        <dbReference type="Proteomes" id="UP000094793"/>
    </source>
</evidence>
<organism evidence="1 2">
    <name type="scientific">Brevibacterium aurantiacum</name>
    <dbReference type="NCBI Taxonomy" id="273384"/>
    <lineage>
        <taxon>Bacteria</taxon>
        <taxon>Bacillati</taxon>
        <taxon>Actinomycetota</taxon>
        <taxon>Actinomycetes</taxon>
        <taxon>Micrococcales</taxon>
        <taxon>Brevibacteriaceae</taxon>
        <taxon>Brevibacterium</taxon>
    </lineage>
</organism>
<evidence type="ECO:0000313" key="1">
    <source>
        <dbReference type="EMBL" id="AOP52445.1"/>
    </source>
</evidence>
<accession>A0A1D7W0B2</accession>
<reference evidence="2" key="1">
    <citation type="submission" date="2016-09" db="EMBL/GenBank/DDBJ databases">
        <title>Complete Genome Sequence of Brevibacterium linens SMQ-1335.</title>
        <authorList>
            <person name="de Melo A.G."/>
            <person name="Labrie S.J."/>
            <person name="Dumaresq J."/>
            <person name="Roberts R.J."/>
            <person name="Tremblay D.M."/>
            <person name="Moineau S."/>
        </authorList>
    </citation>
    <scope>NUCLEOTIDE SEQUENCE [LARGE SCALE GENOMIC DNA]</scope>
    <source>
        <strain evidence="2">SMQ-1335</strain>
    </source>
</reference>
<protein>
    <submittedName>
        <fullName evidence="1">Uncharacterized protein</fullName>
    </submittedName>
</protein>
<gene>
    <name evidence="1" type="ORF">BLSMQ_0731</name>
</gene>
<dbReference type="Proteomes" id="UP000094793">
    <property type="component" value="Chromosome"/>
</dbReference>